<dbReference type="AlphaFoldDB" id="A0A840NQQ0"/>
<dbReference type="EMBL" id="JACHIV010000001">
    <property type="protein sequence ID" value="MBB5071589.1"/>
    <property type="molecule type" value="Genomic_DNA"/>
</dbReference>
<keyword evidence="3" id="KW-1185">Reference proteome</keyword>
<organism evidence="2 3">
    <name type="scientific">Saccharopolyspora gloriosae</name>
    <dbReference type="NCBI Taxonomy" id="455344"/>
    <lineage>
        <taxon>Bacteria</taxon>
        <taxon>Bacillati</taxon>
        <taxon>Actinomycetota</taxon>
        <taxon>Actinomycetes</taxon>
        <taxon>Pseudonocardiales</taxon>
        <taxon>Pseudonocardiaceae</taxon>
        <taxon>Saccharopolyspora</taxon>
    </lineage>
</organism>
<feature type="region of interest" description="Disordered" evidence="1">
    <location>
        <begin position="80"/>
        <end position="117"/>
    </location>
</feature>
<accession>A0A840NQQ0</accession>
<feature type="compositionally biased region" description="Basic and acidic residues" evidence="1">
    <location>
        <begin position="80"/>
        <end position="93"/>
    </location>
</feature>
<dbReference type="Proteomes" id="UP000580474">
    <property type="component" value="Unassembled WGS sequence"/>
</dbReference>
<gene>
    <name evidence="2" type="ORF">BJ969_004677</name>
</gene>
<sequence>MLTPARRATSFMVARRTFPESDNVVMIWRISPLWTSGVNARPDSCVPTAAEMRPNGATEHLESFASDRVRRFFDLDPELRGEPGRQGCHELISDRSIPLRNHSGHARTRPAASPVAV</sequence>
<evidence type="ECO:0000313" key="2">
    <source>
        <dbReference type="EMBL" id="MBB5071589.1"/>
    </source>
</evidence>
<reference evidence="2 3" key="1">
    <citation type="submission" date="2020-08" db="EMBL/GenBank/DDBJ databases">
        <title>Sequencing the genomes of 1000 actinobacteria strains.</title>
        <authorList>
            <person name="Klenk H.-P."/>
        </authorList>
    </citation>
    <scope>NUCLEOTIDE SEQUENCE [LARGE SCALE GENOMIC DNA]</scope>
    <source>
        <strain evidence="2 3">DSM 45582</strain>
    </source>
</reference>
<evidence type="ECO:0000256" key="1">
    <source>
        <dbReference type="SAM" id="MobiDB-lite"/>
    </source>
</evidence>
<evidence type="ECO:0000313" key="3">
    <source>
        <dbReference type="Proteomes" id="UP000580474"/>
    </source>
</evidence>
<comment type="caution">
    <text evidence="2">The sequence shown here is derived from an EMBL/GenBank/DDBJ whole genome shotgun (WGS) entry which is preliminary data.</text>
</comment>
<proteinExistence type="predicted"/>
<dbReference type="RefSeq" id="WP_184486166.1">
    <property type="nucleotide sequence ID" value="NZ_JACHIV010000001.1"/>
</dbReference>
<protein>
    <submittedName>
        <fullName evidence="2">Uncharacterized protein</fullName>
    </submittedName>
</protein>
<name>A0A840NQQ0_9PSEU</name>